<accession>A0A1A8TKP6</accession>
<dbReference type="AlphaFoldDB" id="A0A1A8TKP6"/>
<name>A0A1A8TKP6_9GAMM</name>
<keyword evidence="3" id="KW-1185">Reference proteome</keyword>
<evidence type="ECO:0000313" key="3">
    <source>
        <dbReference type="Proteomes" id="UP000092627"/>
    </source>
</evidence>
<feature type="compositionally biased region" description="Basic and acidic residues" evidence="1">
    <location>
        <begin position="57"/>
        <end position="74"/>
    </location>
</feature>
<dbReference type="EMBL" id="FLOC01000018">
    <property type="protein sequence ID" value="SBS34427.1"/>
    <property type="molecule type" value="Genomic_DNA"/>
</dbReference>
<sequence>MVRHAVEHPVLSLREHGFQLAKVSARETALEAGRKTLGPLRHRTRRVKGRRRSRRPIMRELQDHRVPDDDVHQDHRSVGMQARLLPDHGRVPVVAGGNGGSFYPELSVAGANLVKEFLLRGW</sequence>
<evidence type="ECO:0000313" key="2">
    <source>
        <dbReference type="EMBL" id="SBS34427.1"/>
    </source>
</evidence>
<protein>
    <submittedName>
        <fullName evidence="2">Uncharacterized protein</fullName>
    </submittedName>
</protein>
<organism evidence="2 3">
    <name type="scientific">Marinomonas aquimarina</name>
    <dbReference type="NCBI Taxonomy" id="295068"/>
    <lineage>
        <taxon>Bacteria</taxon>
        <taxon>Pseudomonadati</taxon>
        <taxon>Pseudomonadota</taxon>
        <taxon>Gammaproteobacteria</taxon>
        <taxon>Oceanospirillales</taxon>
        <taxon>Oceanospirillaceae</taxon>
        <taxon>Marinomonas</taxon>
    </lineage>
</organism>
<gene>
    <name evidence="2" type="ORF">MAQ5080_02870</name>
</gene>
<reference evidence="2 3" key="1">
    <citation type="submission" date="2016-06" db="EMBL/GenBank/DDBJ databases">
        <authorList>
            <person name="Kjaerup R.B."/>
            <person name="Dalgaard T.S."/>
            <person name="Juul-Madsen H.R."/>
        </authorList>
    </citation>
    <scope>NUCLEOTIDE SEQUENCE [LARGE SCALE GENOMIC DNA]</scope>
    <source>
        <strain evidence="2 3">CECT 5080</strain>
    </source>
</reference>
<feature type="region of interest" description="Disordered" evidence="1">
    <location>
        <begin position="44"/>
        <end position="74"/>
    </location>
</feature>
<evidence type="ECO:0000256" key="1">
    <source>
        <dbReference type="SAM" id="MobiDB-lite"/>
    </source>
</evidence>
<proteinExistence type="predicted"/>
<feature type="compositionally biased region" description="Basic residues" evidence="1">
    <location>
        <begin position="44"/>
        <end position="56"/>
    </location>
</feature>
<dbReference type="Proteomes" id="UP000092627">
    <property type="component" value="Unassembled WGS sequence"/>
</dbReference>